<evidence type="ECO:0000313" key="11">
    <source>
        <dbReference type="Proteomes" id="UP000324767"/>
    </source>
</evidence>
<dbReference type="PANTHER" id="PTHR31806:SF8">
    <property type="entry name" value="TRANSPORTER, PUTATIVE (AFU_ORTHOLOGUE AFUA_2G03000)-RELATED"/>
    <property type="match status" value="1"/>
</dbReference>
<organism evidence="10 11">
    <name type="scientific">Lasallia pustulata</name>
    <dbReference type="NCBI Taxonomy" id="136370"/>
    <lineage>
        <taxon>Eukaryota</taxon>
        <taxon>Fungi</taxon>
        <taxon>Dikarya</taxon>
        <taxon>Ascomycota</taxon>
        <taxon>Pezizomycotina</taxon>
        <taxon>Lecanoromycetes</taxon>
        <taxon>OSLEUM clade</taxon>
        <taxon>Umbilicariomycetidae</taxon>
        <taxon>Umbilicariales</taxon>
        <taxon>Umbilicariaceae</taxon>
        <taxon>Lasallia</taxon>
    </lineage>
</organism>
<keyword evidence="7 8" id="KW-0472">Membrane</keyword>
<keyword evidence="3 8" id="KW-0813">Transport</keyword>
<dbReference type="GO" id="GO:0005886">
    <property type="term" value="C:plasma membrane"/>
    <property type="evidence" value="ECO:0007669"/>
    <property type="project" value="TreeGrafter"/>
</dbReference>
<feature type="transmembrane region" description="Helical" evidence="9">
    <location>
        <begin position="350"/>
        <end position="371"/>
    </location>
</feature>
<feature type="transmembrane region" description="Helical" evidence="9">
    <location>
        <begin position="309"/>
        <end position="330"/>
    </location>
</feature>
<dbReference type="FunFam" id="1.10.4160.10:FF:000002">
    <property type="entry name" value="Purine-cytosine permease fcyB"/>
    <property type="match status" value="1"/>
</dbReference>
<feature type="transmembrane region" description="Helical" evidence="9">
    <location>
        <begin position="472"/>
        <end position="491"/>
    </location>
</feature>
<dbReference type="Proteomes" id="UP000324767">
    <property type="component" value="Unassembled WGS sequence"/>
</dbReference>
<evidence type="ECO:0000256" key="9">
    <source>
        <dbReference type="SAM" id="Phobius"/>
    </source>
</evidence>
<dbReference type="EMBL" id="VXIT01000006">
    <property type="protein sequence ID" value="KAA6411990.1"/>
    <property type="molecule type" value="Genomic_DNA"/>
</dbReference>
<reference evidence="10 11" key="1">
    <citation type="submission" date="2019-09" db="EMBL/GenBank/DDBJ databases">
        <title>The hologenome of the rock-dwelling lichen Lasallia pustulata.</title>
        <authorList>
            <person name="Greshake Tzovaras B."/>
            <person name="Segers F."/>
            <person name="Bicker A."/>
            <person name="Dal Grande F."/>
            <person name="Otte J."/>
            <person name="Hankeln T."/>
            <person name="Schmitt I."/>
            <person name="Ebersberger I."/>
        </authorList>
    </citation>
    <scope>NUCLEOTIDE SEQUENCE [LARGE SCALE GENOMIC DNA]</scope>
    <source>
        <strain evidence="10">A1-1</strain>
    </source>
</reference>
<dbReference type="AlphaFoldDB" id="A0A5M8PSN5"/>
<dbReference type="GO" id="GO:0022857">
    <property type="term" value="F:transmembrane transporter activity"/>
    <property type="evidence" value="ECO:0007669"/>
    <property type="project" value="InterPro"/>
</dbReference>
<sequence length="537" mass="58206">MNTLSHPGGHHIPENDVEKRGELIHNVTTFGSDNPGNTSKDVFNCSDQHDIPPAPVLLKGRLARWNTKVEGLAGLEARGITRVLPEEKHSGGFIGYLQMFALWFGMNLVTTNLIPGFLGPLVFNLGWVDCVCIVIFANALSSCGASYTATFGPQSGNRTMILGRYFMGYWPSKITCLLNIINQLGWGIIGCIIAGQMLSAVNGAGLSIAVGCIISALCMGLIAIFGIAILHTYERYAWIPQILALFVLIGSAGHNFNTSLPSVGPAGTITANRCSFFALQFSIVIGFSAVGADFYVYYPTNTSRRLTFLMTWLGLWMSLIFANLLGVGIASGVATTPTWSDAYNTSSGALLLACYDGLGGFGGFCVVILALGSIANNAPGTYAAALSFQVLGRYGKAIPRWIWCLVVMIIELVCSVAGRNHLLNIFENFLPLMSYWVCPWVTIVLEEHLLFHVLRGLPFDWTAWEDKKRLPIGAAALLSWLIGWTGAIVGMDQVWYQGPVALKIGGYGGDIGAWMSIAFACVVYPPLRYLELKNFGR</sequence>
<feature type="transmembrane region" description="Helical" evidence="9">
    <location>
        <begin position="511"/>
        <end position="530"/>
    </location>
</feature>
<dbReference type="GO" id="GO:0015851">
    <property type="term" value="P:nucleobase transport"/>
    <property type="evidence" value="ECO:0007669"/>
    <property type="project" value="UniProtKB-ARBA"/>
</dbReference>
<comment type="caution">
    <text evidence="10">The sequence shown here is derived from an EMBL/GenBank/DDBJ whole genome shotgun (WGS) entry which is preliminary data.</text>
</comment>
<dbReference type="Gene3D" id="1.10.4160.10">
    <property type="entry name" value="Hydantoin permease"/>
    <property type="match status" value="1"/>
</dbReference>
<keyword evidence="5 9" id="KW-0812">Transmembrane</keyword>
<accession>A0A5M8PSN5</accession>
<evidence type="ECO:0000256" key="4">
    <source>
        <dbReference type="ARBA" id="ARBA00022553"/>
    </source>
</evidence>
<dbReference type="Pfam" id="PF02133">
    <property type="entry name" value="Transp_cyt_pur"/>
    <property type="match status" value="1"/>
</dbReference>
<evidence type="ECO:0000313" key="10">
    <source>
        <dbReference type="EMBL" id="KAA6411990.1"/>
    </source>
</evidence>
<gene>
    <name evidence="10" type="ORF">FRX48_04140</name>
</gene>
<evidence type="ECO:0000256" key="1">
    <source>
        <dbReference type="ARBA" id="ARBA00004141"/>
    </source>
</evidence>
<feature type="transmembrane region" description="Helical" evidence="9">
    <location>
        <begin position="93"/>
        <end position="114"/>
    </location>
</feature>
<evidence type="ECO:0000256" key="5">
    <source>
        <dbReference type="ARBA" id="ARBA00022692"/>
    </source>
</evidence>
<dbReference type="GO" id="GO:0000329">
    <property type="term" value="C:fungal-type vacuole membrane"/>
    <property type="evidence" value="ECO:0007669"/>
    <property type="project" value="TreeGrafter"/>
</dbReference>
<dbReference type="PIRSF" id="PIRSF002744">
    <property type="entry name" value="Pur-cyt_permease"/>
    <property type="match status" value="1"/>
</dbReference>
<keyword evidence="6 9" id="KW-1133">Transmembrane helix</keyword>
<evidence type="ECO:0000256" key="2">
    <source>
        <dbReference type="ARBA" id="ARBA00008974"/>
    </source>
</evidence>
<feature type="transmembrane region" description="Helical" evidence="9">
    <location>
        <begin position="237"/>
        <end position="256"/>
    </location>
</feature>
<protein>
    <submittedName>
        <fullName evidence="10">TPN1 Pyridoxine transporter</fullName>
    </submittedName>
</protein>
<evidence type="ECO:0000256" key="7">
    <source>
        <dbReference type="ARBA" id="ARBA00023136"/>
    </source>
</evidence>
<feature type="transmembrane region" description="Helical" evidence="9">
    <location>
        <begin position="401"/>
        <end position="420"/>
    </location>
</feature>
<evidence type="ECO:0000256" key="6">
    <source>
        <dbReference type="ARBA" id="ARBA00022989"/>
    </source>
</evidence>
<feature type="transmembrane region" description="Helical" evidence="9">
    <location>
        <begin position="204"/>
        <end position="230"/>
    </location>
</feature>
<feature type="transmembrane region" description="Helical" evidence="9">
    <location>
        <begin position="276"/>
        <end position="297"/>
    </location>
</feature>
<comment type="subcellular location">
    <subcellularLocation>
        <location evidence="1">Membrane</location>
        <topology evidence="1">Multi-pass membrane protein</topology>
    </subcellularLocation>
</comment>
<evidence type="ECO:0000256" key="8">
    <source>
        <dbReference type="PIRNR" id="PIRNR002744"/>
    </source>
</evidence>
<feature type="transmembrane region" description="Helical" evidence="9">
    <location>
        <begin position="432"/>
        <end position="451"/>
    </location>
</feature>
<keyword evidence="4" id="KW-0597">Phosphoprotein</keyword>
<proteinExistence type="inferred from homology"/>
<dbReference type="PANTHER" id="PTHR31806">
    <property type="entry name" value="PURINE-CYTOSINE PERMEASE FCY2-RELATED"/>
    <property type="match status" value="1"/>
</dbReference>
<dbReference type="InterPro" id="IPR026030">
    <property type="entry name" value="Pur-cyt_permease_Fcy2/21/22"/>
</dbReference>
<dbReference type="OrthoDB" id="5428495at2759"/>
<comment type="similarity">
    <text evidence="2 8">Belongs to the purine-cytosine permease (2.A.39) family.</text>
</comment>
<feature type="transmembrane region" description="Helical" evidence="9">
    <location>
        <begin position="174"/>
        <end position="198"/>
    </location>
</feature>
<dbReference type="InterPro" id="IPR001248">
    <property type="entry name" value="Pur-cyt_permease"/>
</dbReference>
<evidence type="ECO:0000256" key="3">
    <source>
        <dbReference type="ARBA" id="ARBA00022448"/>
    </source>
</evidence>
<feature type="transmembrane region" description="Helical" evidence="9">
    <location>
        <begin position="126"/>
        <end position="153"/>
    </location>
</feature>
<name>A0A5M8PSN5_9LECA</name>